<evidence type="ECO:0000313" key="4">
    <source>
        <dbReference type="Proteomes" id="UP001500236"/>
    </source>
</evidence>
<comment type="subcellular location">
    <subcellularLocation>
        <location evidence="1">Cell membrane</location>
        <topology evidence="1">Peripheral membrane protein</topology>
        <orientation evidence="1">Cytoplasmic side</orientation>
    </subcellularLocation>
</comment>
<dbReference type="Pfam" id="PF01809">
    <property type="entry name" value="YidD"/>
    <property type="match status" value="1"/>
</dbReference>
<dbReference type="HAMAP" id="MF_00386">
    <property type="entry name" value="UPF0161_YidD"/>
    <property type="match status" value="1"/>
</dbReference>
<sequence length="176" mass="19233">MRDDRPSRDAGPEWVRHSDYYVAVGETPGLPRTQPNAHEVRSQHWGRLRRLPSQLLGALLKGYRRVISPLYGQVCSYYPSCSAYGLEAVTVHGAVRGSLLTAWRILRCNPFTGGGVDHVPVGRRIWPRGSAPSIIETNHPPIPLDHDCADDGRAPSDAEAPASQGEGVHPADSGQR</sequence>
<dbReference type="RefSeq" id="WP_344684513.1">
    <property type="nucleotide sequence ID" value="NZ_BAAAVT010000005.1"/>
</dbReference>
<evidence type="ECO:0000256" key="1">
    <source>
        <dbReference type="HAMAP-Rule" id="MF_00386"/>
    </source>
</evidence>
<proteinExistence type="inferred from homology"/>
<organism evidence="3 4">
    <name type="scientific">Nesterenkonia aethiopica</name>
    <dbReference type="NCBI Taxonomy" id="269144"/>
    <lineage>
        <taxon>Bacteria</taxon>
        <taxon>Bacillati</taxon>
        <taxon>Actinomycetota</taxon>
        <taxon>Actinomycetes</taxon>
        <taxon>Micrococcales</taxon>
        <taxon>Micrococcaceae</taxon>
        <taxon>Nesterenkonia</taxon>
    </lineage>
</organism>
<evidence type="ECO:0000313" key="3">
    <source>
        <dbReference type="EMBL" id="GAA3057271.1"/>
    </source>
</evidence>
<comment type="function">
    <text evidence="1">Could be involved in insertion of integral membrane proteins into the membrane.</text>
</comment>
<dbReference type="EMBL" id="BAAAVT010000005">
    <property type="protein sequence ID" value="GAA3057271.1"/>
    <property type="molecule type" value="Genomic_DNA"/>
</dbReference>
<name>A0ABP6LSV4_9MICC</name>
<gene>
    <name evidence="3" type="ORF">GCM10010529_08830</name>
</gene>
<feature type="region of interest" description="Disordered" evidence="2">
    <location>
        <begin position="136"/>
        <end position="176"/>
    </location>
</feature>
<evidence type="ECO:0000256" key="2">
    <source>
        <dbReference type="SAM" id="MobiDB-lite"/>
    </source>
</evidence>
<keyword evidence="4" id="KW-1185">Reference proteome</keyword>
<dbReference type="InterPro" id="IPR002696">
    <property type="entry name" value="Membr_insert_effic_factor_YidD"/>
</dbReference>
<dbReference type="PANTHER" id="PTHR33383:SF1">
    <property type="entry name" value="MEMBRANE PROTEIN INSERTION EFFICIENCY FACTOR-RELATED"/>
    <property type="match status" value="1"/>
</dbReference>
<protein>
    <recommendedName>
        <fullName evidence="1">Putative membrane protein insertion efficiency factor</fullName>
    </recommendedName>
</protein>
<dbReference type="PANTHER" id="PTHR33383">
    <property type="entry name" value="MEMBRANE PROTEIN INSERTION EFFICIENCY FACTOR-RELATED"/>
    <property type="match status" value="1"/>
</dbReference>
<dbReference type="NCBIfam" id="TIGR00278">
    <property type="entry name" value="membrane protein insertion efficiency factor YidD"/>
    <property type="match status" value="1"/>
</dbReference>
<accession>A0ABP6LSV4</accession>
<dbReference type="Proteomes" id="UP001500236">
    <property type="component" value="Unassembled WGS sequence"/>
</dbReference>
<dbReference type="SMART" id="SM01234">
    <property type="entry name" value="Haemolytic"/>
    <property type="match status" value="1"/>
</dbReference>
<reference evidence="4" key="1">
    <citation type="journal article" date="2019" name="Int. J. Syst. Evol. Microbiol.">
        <title>The Global Catalogue of Microorganisms (GCM) 10K type strain sequencing project: providing services to taxonomists for standard genome sequencing and annotation.</title>
        <authorList>
            <consortium name="The Broad Institute Genomics Platform"/>
            <consortium name="The Broad Institute Genome Sequencing Center for Infectious Disease"/>
            <person name="Wu L."/>
            <person name="Ma J."/>
        </authorList>
    </citation>
    <scope>NUCLEOTIDE SEQUENCE [LARGE SCALE GENOMIC DNA]</scope>
    <source>
        <strain evidence="4">JCM 14309</strain>
    </source>
</reference>
<feature type="compositionally biased region" description="Basic and acidic residues" evidence="2">
    <location>
        <begin position="144"/>
        <end position="156"/>
    </location>
</feature>
<keyword evidence="1" id="KW-1003">Cell membrane</keyword>
<keyword evidence="1" id="KW-0472">Membrane</keyword>
<comment type="caution">
    <text evidence="3">The sequence shown here is derived from an EMBL/GenBank/DDBJ whole genome shotgun (WGS) entry which is preliminary data.</text>
</comment>
<comment type="similarity">
    <text evidence="1">Belongs to the UPF0161 family.</text>
</comment>